<evidence type="ECO:0000259" key="1">
    <source>
        <dbReference type="Pfam" id="PF22693"/>
    </source>
</evidence>
<dbReference type="Pfam" id="PF22693">
    <property type="entry name" value="MACPF_1"/>
    <property type="match status" value="1"/>
</dbReference>
<accession>A0A1B8AEX0</accession>
<organism evidence="2 3">
    <name type="scientific">Fusarium poae</name>
    <dbReference type="NCBI Taxonomy" id="36050"/>
    <lineage>
        <taxon>Eukaryota</taxon>
        <taxon>Fungi</taxon>
        <taxon>Dikarya</taxon>
        <taxon>Ascomycota</taxon>
        <taxon>Pezizomycotina</taxon>
        <taxon>Sordariomycetes</taxon>
        <taxon>Hypocreomycetidae</taxon>
        <taxon>Hypocreales</taxon>
        <taxon>Nectriaceae</taxon>
        <taxon>Fusarium</taxon>
    </lineage>
</organism>
<evidence type="ECO:0000313" key="2">
    <source>
        <dbReference type="EMBL" id="OBS19015.1"/>
    </source>
</evidence>
<evidence type="ECO:0000313" key="3">
    <source>
        <dbReference type="Proteomes" id="UP000091967"/>
    </source>
</evidence>
<reference evidence="2 3" key="1">
    <citation type="submission" date="2016-06" db="EMBL/GenBank/DDBJ databases">
        <title>Living apart together: crosstalk between the core and supernumerary genomes in a fungal plant pathogen.</title>
        <authorList>
            <person name="Vanheule A."/>
            <person name="Audenaert K."/>
            <person name="Warris S."/>
            <person name="Van De Geest H."/>
            <person name="Schijlen E."/>
            <person name="Hofte M."/>
            <person name="De Saeger S."/>
            <person name="Haesaert G."/>
            <person name="Waalwijk C."/>
            <person name="Van Der Lee T."/>
        </authorList>
    </citation>
    <scope>NUCLEOTIDE SEQUENCE [LARGE SCALE GENOMIC DNA]</scope>
    <source>
        <strain evidence="2 3">2516</strain>
    </source>
</reference>
<keyword evidence="3" id="KW-1185">Reference proteome</keyword>
<gene>
    <name evidence="2" type="ORF">FPOA_10740</name>
</gene>
<comment type="caution">
    <text evidence="2">The sequence shown here is derived from an EMBL/GenBank/DDBJ whole genome shotgun (WGS) entry which is preliminary data.</text>
</comment>
<dbReference type="OrthoDB" id="2562973at2759"/>
<dbReference type="EMBL" id="LYXU01000004">
    <property type="protein sequence ID" value="OBS19015.1"/>
    <property type="molecule type" value="Genomic_DNA"/>
</dbReference>
<dbReference type="InterPro" id="IPR054586">
    <property type="entry name" value="MACPF_1_fungal"/>
</dbReference>
<dbReference type="AlphaFoldDB" id="A0A1B8AEX0"/>
<protein>
    <recommendedName>
        <fullName evidence="1">MACPF-like domain-containing protein</fullName>
    </recommendedName>
</protein>
<dbReference type="STRING" id="36050.A0A1B8AEX0"/>
<proteinExistence type="predicted"/>
<dbReference type="OMA" id="NWRVINQ"/>
<dbReference type="Proteomes" id="UP000091967">
    <property type="component" value="Unassembled WGS sequence"/>
</dbReference>
<sequence>MTGTENKGQDGAKDNDKVEQMLFEIYFVDTSTKAAQLDKIAPVPKIEMEKKLSEVRAHLRANKALSWREASCTFCTLSGAELKDNLTLADYKDLAASQGKEPGAEKDKSKEIVTNVKETDKKEKTSIKIYFRSLKRNLGLDEKTKEFLKQKMEFELKKAELLPEEERKMLKGSYSHRDFMAEVGTGSIIHPADMSEEQWNSVVETNSLLNGNTIFREAYNLPITVERAMYPAFRLKPRAIFDFTEDGPNPNVANKGAGKKGSQGTTEEYRIPRFIVTDDAYVEVSEHKTSVMTAMAESSLSKNSSEVAIGDGAFGWSGGVTGGHEYESSERNQVRRNEETNHMIITYNFPRVTLSLDCDNLELTQECKNDLTTVKTREDAGRFKRKFGCFFSTKVQLGGRLHSTQESTAVTGENIGEKSKRLKITAAASFAGPAAEGTVKGGYGEDSTQQNKSSTSTYDSHMAWEAKGGDTLLCNNPPAWCSTVSSYYNWRVVKQDNVISIEDIISQVAKDQKHVFEKLKKFEERASNDSVDVCFYHKESQRYLGFNTDFESVPEIMLEDLFKREEFLAPQIGNIKLGGSREYCKLLYAQMLGRGNRKTLSLGGVQEGNAQVFQLSGKVVEGDGKRLRLMTQEDYNVWKADVNCPVGYVPGTEKYKRTQLQDCYKIKKEEPVRFRCIPVVNQTAQGLGQETKVTIEVYSGTEFLGHIREAEGYKGAVVVDRGPQDQFHDGGDVKASDPLQFTLRYQPYEDNAV</sequence>
<name>A0A1B8AEX0_FUSPO</name>
<feature type="domain" description="MACPF-like" evidence="1">
    <location>
        <begin position="326"/>
        <end position="504"/>
    </location>
</feature>